<keyword evidence="2" id="KW-0472">Membrane</keyword>
<keyword evidence="4" id="KW-1185">Reference proteome</keyword>
<feature type="region of interest" description="Disordered" evidence="1">
    <location>
        <begin position="283"/>
        <end position="303"/>
    </location>
</feature>
<dbReference type="SUPFAM" id="SSF50494">
    <property type="entry name" value="Trypsin-like serine proteases"/>
    <property type="match status" value="1"/>
</dbReference>
<dbReference type="EC" id="3.4.21.107" evidence="3"/>
<dbReference type="Pfam" id="PF13365">
    <property type="entry name" value="Trypsin_2"/>
    <property type="match status" value="1"/>
</dbReference>
<dbReference type="GO" id="GO:0004252">
    <property type="term" value="F:serine-type endopeptidase activity"/>
    <property type="evidence" value="ECO:0007669"/>
    <property type="project" value="InterPro"/>
</dbReference>
<keyword evidence="3" id="KW-0645">Protease</keyword>
<name>A0A517N2B9_9BACT</name>
<accession>A0A517N2B9</accession>
<protein>
    <submittedName>
        <fullName evidence="3">Periplasmic pH-dependent serine endoprotease DegQ</fullName>
        <ecNumber evidence="3">3.4.21.107</ecNumber>
    </submittedName>
</protein>
<feature type="region of interest" description="Disordered" evidence="1">
    <location>
        <begin position="367"/>
        <end position="396"/>
    </location>
</feature>
<keyword evidence="3" id="KW-0378">Hydrolase</keyword>
<gene>
    <name evidence="3" type="primary">degQ_5</name>
    <name evidence="3" type="ORF">HG15A2_46260</name>
</gene>
<dbReference type="EMBL" id="CP036263">
    <property type="protein sequence ID" value="QDT01284.1"/>
    <property type="molecule type" value="Genomic_DNA"/>
</dbReference>
<evidence type="ECO:0000313" key="3">
    <source>
        <dbReference type="EMBL" id="QDT01284.1"/>
    </source>
</evidence>
<sequence>MNKLIALLMTALLLAISPKLIASQRFVCRVVNELPGGAANLGSGTLIDVTENRQHGLVLTCAHLFSEGTGQVTVRFSDGKKYAAILIGKDREADLAALEIAKPAQQAAPVSLASLTQARYIACGYGPTGKYECASGMLIGETVSAGRTSLRMRGRVRSGDSGGGVFNARGQLVAVIWGTADGVTYASSGRPLRRFLQRTLGQRFARVTARRPVSPKALPAPRANCPDGRCPLVRVKPLVPLRPLVPVGPAAPVVPQEKDCACEELRSRLEALERDAARIAAKPASGAADVAAPPALAPSGERPASFNQGGRLGHFVGWAAIAAGTLGGWWLGCRRKRRESRAAGFGLRGWRSRRAMSSNAREGMKLVGDQESREATAAAEASFPEQSHEIETASPIERDDREARQLLRLSQLEGRDPLQDALAGRLALDRLDEIAESNVEHANFADDLRRELRERFNDVAPTQFMAEGGGRKAEFAE</sequence>
<keyword evidence="2" id="KW-0812">Transmembrane</keyword>
<reference evidence="3 4" key="1">
    <citation type="submission" date="2019-02" db="EMBL/GenBank/DDBJ databases">
        <title>Deep-cultivation of Planctomycetes and their phenomic and genomic characterization uncovers novel biology.</title>
        <authorList>
            <person name="Wiegand S."/>
            <person name="Jogler M."/>
            <person name="Boedeker C."/>
            <person name="Pinto D."/>
            <person name="Vollmers J."/>
            <person name="Rivas-Marin E."/>
            <person name="Kohn T."/>
            <person name="Peeters S.H."/>
            <person name="Heuer A."/>
            <person name="Rast P."/>
            <person name="Oberbeckmann S."/>
            <person name="Bunk B."/>
            <person name="Jeske O."/>
            <person name="Meyerdierks A."/>
            <person name="Storesund J.E."/>
            <person name="Kallscheuer N."/>
            <person name="Luecker S."/>
            <person name="Lage O.M."/>
            <person name="Pohl T."/>
            <person name="Merkel B.J."/>
            <person name="Hornburger P."/>
            <person name="Mueller R.-W."/>
            <person name="Bruemmer F."/>
            <person name="Labrenz M."/>
            <person name="Spormann A.M."/>
            <person name="Op den Camp H."/>
            <person name="Overmann J."/>
            <person name="Amann R."/>
            <person name="Jetten M.S.M."/>
            <person name="Mascher T."/>
            <person name="Medema M.H."/>
            <person name="Devos D.P."/>
            <person name="Kaster A.-K."/>
            <person name="Ovreas L."/>
            <person name="Rohde M."/>
            <person name="Galperin M.Y."/>
            <person name="Jogler C."/>
        </authorList>
    </citation>
    <scope>NUCLEOTIDE SEQUENCE [LARGE SCALE GENOMIC DNA]</scope>
    <source>
        <strain evidence="3 4">HG15A2</strain>
    </source>
</reference>
<keyword evidence="2" id="KW-1133">Transmembrane helix</keyword>
<evidence type="ECO:0000256" key="1">
    <source>
        <dbReference type="SAM" id="MobiDB-lite"/>
    </source>
</evidence>
<dbReference type="PRINTS" id="PR00834">
    <property type="entry name" value="PROTEASES2C"/>
</dbReference>
<dbReference type="Gene3D" id="2.40.10.120">
    <property type="match status" value="1"/>
</dbReference>
<dbReference type="KEGG" id="amob:HG15A2_46260"/>
<evidence type="ECO:0000313" key="4">
    <source>
        <dbReference type="Proteomes" id="UP000319852"/>
    </source>
</evidence>
<dbReference type="PANTHER" id="PTHR43019:SF23">
    <property type="entry name" value="PROTEASE DO-LIKE 5, CHLOROPLASTIC"/>
    <property type="match status" value="1"/>
</dbReference>
<organism evidence="3 4">
    <name type="scientific">Adhaeretor mobilis</name>
    <dbReference type="NCBI Taxonomy" id="1930276"/>
    <lineage>
        <taxon>Bacteria</taxon>
        <taxon>Pseudomonadati</taxon>
        <taxon>Planctomycetota</taxon>
        <taxon>Planctomycetia</taxon>
        <taxon>Pirellulales</taxon>
        <taxon>Lacipirellulaceae</taxon>
        <taxon>Adhaeretor</taxon>
    </lineage>
</organism>
<feature type="compositionally biased region" description="Basic and acidic residues" evidence="1">
    <location>
        <begin position="386"/>
        <end position="396"/>
    </location>
</feature>
<evidence type="ECO:0000256" key="2">
    <source>
        <dbReference type="SAM" id="Phobius"/>
    </source>
</evidence>
<dbReference type="GO" id="GO:0006508">
    <property type="term" value="P:proteolysis"/>
    <property type="evidence" value="ECO:0007669"/>
    <property type="project" value="UniProtKB-KW"/>
</dbReference>
<dbReference type="RefSeq" id="WP_145063364.1">
    <property type="nucleotide sequence ID" value="NZ_CP036263.1"/>
</dbReference>
<feature type="transmembrane region" description="Helical" evidence="2">
    <location>
        <begin position="312"/>
        <end position="331"/>
    </location>
</feature>
<dbReference type="PANTHER" id="PTHR43019">
    <property type="entry name" value="SERINE ENDOPROTEASE DEGS"/>
    <property type="match status" value="1"/>
</dbReference>
<dbReference type="Proteomes" id="UP000319852">
    <property type="component" value="Chromosome"/>
</dbReference>
<dbReference type="OrthoDB" id="260078at2"/>
<feature type="compositionally biased region" description="Low complexity" evidence="1">
    <location>
        <begin position="283"/>
        <end position="298"/>
    </location>
</feature>
<dbReference type="InterPro" id="IPR001940">
    <property type="entry name" value="Peptidase_S1C"/>
</dbReference>
<dbReference type="AlphaFoldDB" id="A0A517N2B9"/>
<proteinExistence type="predicted"/>
<dbReference type="InterPro" id="IPR009003">
    <property type="entry name" value="Peptidase_S1_PA"/>
</dbReference>